<dbReference type="GO" id="GO:0006351">
    <property type="term" value="P:DNA-templated transcription"/>
    <property type="evidence" value="ECO:0007669"/>
    <property type="project" value="InterPro"/>
</dbReference>
<evidence type="ECO:0000313" key="3">
    <source>
        <dbReference type="Proteomes" id="UP000176603"/>
    </source>
</evidence>
<dbReference type="Pfam" id="PF03118">
    <property type="entry name" value="RNA_pol_A_CTD"/>
    <property type="match status" value="1"/>
</dbReference>
<feature type="domain" description="RNA polymerase alpha subunit C-terminal" evidence="1">
    <location>
        <begin position="16"/>
        <end position="69"/>
    </location>
</feature>
<gene>
    <name evidence="2" type="ORF">A3E39_03935</name>
</gene>
<name>A0A1F7UME3_9BACT</name>
<dbReference type="SUPFAM" id="SSF53271">
    <property type="entry name" value="PRTase-like"/>
    <property type="match status" value="1"/>
</dbReference>
<dbReference type="Gene3D" id="3.40.50.2020">
    <property type="match status" value="1"/>
</dbReference>
<sequence>MDDASKAGIPHDILLMSRDELLLSVRVYNSLEDFAIDSVAELVSQTEADLLKGSGFGNKSLEEVKTVLRSLHPDLRLGMTLPEEICRKMWPRESGLPSDLQRHGIVIQGGHFVYASGRHGSTYINKDAIYARPWLVEGFARQIAKSLRWRARSVKVVAASAPTGAILASWVTDQLMRRRQGREFFSVYAEKVGEALEFRRGYDALIRGAQVLILDDVMTTGMTVEKLVNAVEASDGMVAAIAILISRGDANRSFCIKRFGPDRCTIFPYTLHHVPMKSWDHDDCQLCRDHVPINMDVRKGREYLAKKGSGS</sequence>
<protein>
    <recommendedName>
        <fullName evidence="1">RNA polymerase alpha subunit C-terminal domain-containing protein</fullName>
    </recommendedName>
</protein>
<dbReference type="STRING" id="1802399.A3E39_03935"/>
<dbReference type="SUPFAM" id="SSF47789">
    <property type="entry name" value="C-terminal domain of RNA polymerase alpha subunit"/>
    <property type="match status" value="1"/>
</dbReference>
<dbReference type="InterPro" id="IPR029057">
    <property type="entry name" value="PRTase-like"/>
</dbReference>
<dbReference type="GO" id="GO:0003899">
    <property type="term" value="F:DNA-directed RNA polymerase activity"/>
    <property type="evidence" value="ECO:0007669"/>
    <property type="project" value="InterPro"/>
</dbReference>
<dbReference type="CDD" id="cd06223">
    <property type="entry name" value="PRTases_typeI"/>
    <property type="match status" value="1"/>
</dbReference>
<organism evidence="2 3">
    <name type="scientific">Candidatus Uhrbacteria bacterium RIFCSPHIGHO2_12_FULL_60_25</name>
    <dbReference type="NCBI Taxonomy" id="1802399"/>
    <lineage>
        <taxon>Bacteria</taxon>
        <taxon>Candidatus Uhriibacteriota</taxon>
    </lineage>
</organism>
<dbReference type="AlphaFoldDB" id="A0A1F7UME3"/>
<comment type="caution">
    <text evidence="2">The sequence shown here is derived from an EMBL/GenBank/DDBJ whole genome shotgun (WGS) entry which is preliminary data.</text>
</comment>
<dbReference type="Gene3D" id="1.10.150.20">
    <property type="entry name" value="5' to 3' exonuclease, C-terminal subdomain"/>
    <property type="match status" value="1"/>
</dbReference>
<evidence type="ECO:0000313" key="2">
    <source>
        <dbReference type="EMBL" id="OGL79432.1"/>
    </source>
</evidence>
<evidence type="ECO:0000259" key="1">
    <source>
        <dbReference type="Pfam" id="PF03118"/>
    </source>
</evidence>
<dbReference type="InterPro" id="IPR011260">
    <property type="entry name" value="RNAP_asu_C"/>
</dbReference>
<dbReference type="Proteomes" id="UP000176603">
    <property type="component" value="Unassembled WGS sequence"/>
</dbReference>
<dbReference type="InterPro" id="IPR000836">
    <property type="entry name" value="PRTase_dom"/>
</dbReference>
<reference evidence="2 3" key="1">
    <citation type="journal article" date="2016" name="Nat. Commun.">
        <title>Thousands of microbial genomes shed light on interconnected biogeochemical processes in an aquifer system.</title>
        <authorList>
            <person name="Anantharaman K."/>
            <person name="Brown C.T."/>
            <person name="Hug L.A."/>
            <person name="Sharon I."/>
            <person name="Castelle C.J."/>
            <person name="Probst A.J."/>
            <person name="Thomas B.C."/>
            <person name="Singh A."/>
            <person name="Wilkins M.J."/>
            <person name="Karaoz U."/>
            <person name="Brodie E.L."/>
            <person name="Williams K.H."/>
            <person name="Hubbard S.S."/>
            <person name="Banfield J.F."/>
        </authorList>
    </citation>
    <scope>NUCLEOTIDE SEQUENCE [LARGE SCALE GENOMIC DNA]</scope>
</reference>
<proteinExistence type="predicted"/>
<dbReference type="EMBL" id="MGEH01000009">
    <property type="protein sequence ID" value="OGL79432.1"/>
    <property type="molecule type" value="Genomic_DNA"/>
</dbReference>
<accession>A0A1F7UME3</accession>
<dbReference type="GO" id="GO:0003677">
    <property type="term" value="F:DNA binding"/>
    <property type="evidence" value="ECO:0007669"/>
    <property type="project" value="InterPro"/>
</dbReference>